<evidence type="ECO:0000256" key="5">
    <source>
        <dbReference type="ARBA" id="ARBA00022691"/>
    </source>
</evidence>
<feature type="binding site" evidence="6">
    <location>
        <begin position="132"/>
        <end position="133"/>
    </location>
    <ligand>
        <name>S-adenosyl-L-methionine</name>
        <dbReference type="ChEBI" id="CHEBI:59789"/>
    </ligand>
</feature>
<keyword evidence="8" id="KW-1185">Reference proteome</keyword>
<keyword evidence="4 6" id="KW-0808">Transferase</keyword>
<dbReference type="EC" id="2.1.1.170" evidence="6"/>
<dbReference type="PIRSF" id="PIRSF003078">
    <property type="entry name" value="GidB"/>
    <property type="match status" value="1"/>
</dbReference>
<comment type="caution">
    <text evidence="7">The sequence shown here is derived from an EMBL/GenBank/DDBJ whole genome shotgun (WGS) entry which is preliminary data.</text>
</comment>
<gene>
    <name evidence="6 7" type="primary">rsmG</name>
    <name evidence="7" type="ORF">V6U78_04800</name>
</gene>
<dbReference type="NCBIfam" id="TIGR00138">
    <property type="entry name" value="rsmG_gidB"/>
    <property type="match status" value="1"/>
</dbReference>
<dbReference type="PANTHER" id="PTHR31760">
    <property type="entry name" value="S-ADENOSYL-L-METHIONINE-DEPENDENT METHYLTRANSFERASES SUPERFAMILY PROTEIN"/>
    <property type="match status" value="1"/>
</dbReference>
<comment type="subcellular location">
    <subcellularLocation>
        <location evidence="6">Cytoplasm</location>
    </subcellularLocation>
</comment>
<dbReference type="SUPFAM" id="SSF53335">
    <property type="entry name" value="S-adenosyl-L-methionine-dependent methyltransferases"/>
    <property type="match status" value="1"/>
</dbReference>
<feature type="binding site" evidence="6">
    <location>
        <position position="81"/>
    </location>
    <ligand>
        <name>S-adenosyl-L-methionine</name>
        <dbReference type="ChEBI" id="CHEBI:59789"/>
    </ligand>
</feature>
<dbReference type="GO" id="GO:0032259">
    <property type="term" value="P:methylation"/>
    <property type="evidence" value="ECO:0007669"/>
    <property type="project" value="UniProtKB-KW"/>
</dbReference>
<dbReference type="Proteomes" id="UP001621714">
    <property type="component" value="Unassembled WGS sequence"/>
</dbReference>
<evidence type="ECO:0000313" key="8">
    <source>
        <dbReference type="Proteomes" id="UP001621714"/>
    </source>
</evidence>
<comment type="catalytic activity">
    <reaction evidence="6">
        <text>guanosine(527) in 16S rRNA + S-adenosyl-L-methionine = N(7)-methylguanosine(527) in 16S rRNA + S-adenosyl-L-homocysteine</text>
        <dbReference type="Rhea" id="RHEA:42732"/>
        <dbReference type="Rhea" id="RHEA-COMP:10209"/>
        <dbReference type="Rhea" id="RHEA-COMP:10210"/>
        <dbReference type="ChEBI" id="CHEBI:57856"/>
        <dbReference type="ChEBI" id="CHEBI:59789"/>
        <dbReference type="ChEBI" id="CHEBI:74269"/>
        <dbReference type="ChEBI" id="CHEBI:74480"/>
        <dbReference type="EC" id="2.1.1.170"/>
    </reaction>
</comment>
<evidence type="ECO:0000256" key="1">
    <source>
        <dbReference type="ARBA" id="ARBA00022490"/>
    </source>
</evidence>
<protein>
    <recommendedName>
        <fullName evidence="6">Ribosomal RNA small subunit methyltransferase G</fullName>
        <ecNumber evidence="6">2.1.1.170</ecNumber>
    </recommendedName>
    <alternativeName>
        <fullName evidence="6">16S rRNA 7-methylguanosine methyltransferase</fullName>
        <shortName evidence="6">16S rRNA m7G methyltransferase</shortName>
    </alternativeName>
</protein>
<keyword evidence="1 6" id="KW-0963">Cytoplasm</keyword>
<comment type="caution">
    <text evidence="6">Lacks conserved residue(s) required for the propagation of feature annotation.</text>
</comment>
<dbReference type="Gene3D" id="3.40.50.150">
    <property type="entry name" value="Vaccinia Virus protein VP39"/>
    <property type="match status" value="1"/>
</dbReference>
<evidence type="ECO:0000256" key="4">
    <source>
        <dbReference type="ARBA" id="ARBA00022679"/>
    </source>
</evidence>
<dbReference type="RefSeq" id="WP_405337885.1">
    <property type="nucleotide sequence ID" value="NZ_JBANFI010000002.1"/>
</dbReference>
<feature type="binding site" evidence="6">
    <location>
        <position position="147"/>
    </location>
    <ligand>
        <name>S-adenosyl-L-methionine</name>
        <dbReference type="ChEBI" id="CHEBI:59789"/>
    </ligand>
</feature>
<dbReference type="InterPro" id="IPR003682">
    <property type="entry name" value="rRNA_ssu_MeTfrase_G"/>
</dbReference>
<evidence type="ECO:0000256" key="2">
    <source>
        <dbReference type="ARBA" id="ARBA00022552"/>
    </source>
</evidence>
<keyword evidence="5 6" id="KW-0949">S-adenosyl-L-methionine</keyword>
<dbReference type="HAMAP" id="MF_00074">
    <property type="entry name" value="16SrRNA_methyltr_G"/>
    <property type="match status" value="1"/>
</dbReference>
<dbReference type="InterPro" id="IPR029063">
    <property type="entry name" value="SAM-dependent_MTases_sf"/>
</dbReference>
<organism evidence="7 8">
    <name type="scientific">Marinospirillum alkalitolerans</name>
    <dbReference type="NCBI Taxonomy" id="3123374"/>
    <lineage>
        <taxon>Bacteria</taxon>
        <taxon>Pseudomonadati</taxon>
        <taxon>Pseudomonadota</taxon>
        <taxon>Gammaproteobacteria</taxon>
        <taxon>Oceanospirillales</taxon>
        <taxon>Oceanospirillaceae</taxon>
        <taxon>Marinospirillum</taxon>
    </lineage>
</organism>
<keyword evidence="3 6" id="KW-0489">Methyltransferase</keyword>
<reference evidence="7 8" key="1">
    <citation type="submission" date="2024-02" db="EMBL/GenBank/DDBJ databases">
        <title>Marinospirillum sp. MEB 164 isolated from Lonar lake sediment.</title>
        <authorList>
            <person name="Joshi A."/>
            <person name="Thite S."/>
        </authorList>
    </citation>
    <scope>NUCLEOTIDE SEQUENCE [LARGE SCALE GENOMIC DNA]</scope>
    <source>
        <strain evidence="7 8">MEB164</strain>
    </source>
</reference>
<dbReference type="EMBL" id="JBANFI010000002">
    <property type="protein sequence ID" value="MFK7160353.1"/>
    <property type="molecule type" value="Genomic_DNA"/>
</dbReference>
<evidence type="ECO:0000256" key="6">
    <source>
        <dbReference type="HAMAP-Rule" id="MF_00074"/>
    </source>
</evidence>
<feature type="binding site" evidence="6">
    <location>
        <position position="86"/>
    </location>
    <ligand>
        <name>S-adenosyl-L-methionine</name>
        <dbReference type="ChEBI" id="CHEBI:59789"/>
    </ligand>
</feature>
<comment type="similarity">
    <text evidence="6">Belongs to the methyltransferase superfamily. RNA methyltransferase RsmG family.</text>
</comment>
<comment type="function">
    <text evidence="6">Specifically methylates the N7 position of guanine in position 527 of 16S rRNA.</text>
</comment>
<accession>A0ABW8PXI8</accession>
<evidence type="ECO:0000313" key="7">
    <source>
        <dbReference type="EMBL" id="MFK7160353.1"/>
    </source>
</evidence>
<keyword evidence="2 6" id="KW-0698">rRNA processing</keyword>
<evidence type="ECO:0000256" key="3">
    <source>
        <dbReference type="ARBA" id="ARBA00022603"/>
    </source>
</evidence>
<sequence>MKGWDQDALRQQLAQGMMDLQQEASDQQLDQLISYLALLSKWNQAYNLTAVRDPQEMVVRHLLDSLSLLPYIAAGELLDVGSGAGLPSIPIAIMRPDLQVRSVDSNGKKVRFQVQVKAALQLDHFDVTQVRVEEHQPLAKSPQIVSRAFASLQDFIQWTEELATEDARWLAMKGQWPEEELAALPAGFALAESHSLQVPGESAQRHLLIIQRQTT</sequence>
<dbReference type="GO" id="GO:0008168">
    <property type="term" value="F:methyltransferase activity"/>
    <property type="evidence" value="ECO:0007669"/>
    <property type="project" value="UniProtKB-KW"/>
</dbReference>
<dbReference type="Pfam" id="PF02527">
    <property type="entry name" value="GidB"/>
    <property type="match status" value="1"/>
</dbReference>
<name>A0ABW8PXI8_9GAMM</name>
<proteinExistence type="inferred from homology"/>
<dbReference type="PANTHER" id="PTHR31760:SF0">
    <property type="entry name" value="S-ADENOSYL-L-METHIONINE-DEPENDENT METHYLTRANSFERASES SUPERFAMILY PROTEIN"/>
    <property type="match status" value="1"/>
</dbReference>